<name>A0A087E126_9BIFI</name>
<organism evidence="1 2">
    <name type="scientific">Bifidobacterium thermacidophilum subsp. thermacidophilum</name>
    <dbReference type="NCBI Taxonomy" id="79262"/>
    <lineage>
        <taxon>Bacteria</taxon>
        <taxon>Bacillati</taxon>
        <taxon>Actinomycetota</taxon>
        <taxon>Actinomycetes</taxon>
        <taxon>Bifidobacteriales</taxon>
        <taxon>Bifidobacteriaceae</taxon>
        <taxon>Bifidobacterium</taxon>
    </lineage>
</organism>
<gene>
    <name evidence="1" type="ORF">THER5_1938</name>
</gene>
<protein>
    <submittedName>
        <fullName evidence="1">Uncharacterized protein</fullName>
    </submittedName>
</protein>
<reference evidence="1 2" key="1">
    <citation type="submission" date="2014-03" db="EMBL/GenBank/DDBJ databases">
        <title>Genomics of Bifidobacteria.</title>
        <authorList>
            <person name="Ventura M."/>
            <person name="Milani C."/>
            <person name="Lugli G.A."/>
        </authorList>
    </citation>
    <scope>NUCLEOTIDE SEQUENCE [LARGE SCALE GENOMIC DNA]</scope>
    <source>
        <strain evidence="1 2">LMG 21395</strain>
    </source>
</reference>
<evidence type="ECO:0000313" key="1">
    <source>
        <dbReference type="EMBL" id="KFJ01477.1"/>
    </source>
</evidence>
<comment type="caution">
    <text evidence="1">The sequence shown here is derived from an EMBL/GenBank/DDBJ whole genome shotgun (WGS) entry which is preliminary data.</text>
</comment>
<proteinExistence type="predicted"/>
<dbReference type="Proteomes" id="UP000029003">
    <property type="component" value="Unassembled WGS sequence"/>
</dbReference>
<evidence type="ECO:0000313" key="2">
    <source>
        <dbReference type="Proteomes" id="UP000029003"/>
    </source>
</evidence>
<accession>A0A087E126</accession>
<sequence>MLWSILAETVDGASALACNSAVTARRDYDWDGLPIVAIGPQCDAAVALRQDNRRYVLTTEVICPLCDTTLTPQARYLQ</sequence>
<dbReference type="AlphaFoldDB" id="A0A087E126"/>
<dbReference type="EMBL" id="JGZT01000008">
    <property type="protein sequence ID" value="KFJ01477.1"/>
    <property type="molecule type" value="Genomic_DNA"/>
</dbReference>